<dbReference type="Proteomes" id="UP000003692">
    <property type="component" value="Unassembled WGS sequence"/>
</dbReference>
<reference evidence="2 3" key="1">
    <citation type="submission" date="2010-02" db="EMBL/GenBank/DDBJ databases">
        <authorList>
            <person name="Weinstock G."/>
            <person name="Sodergren E."/>
            <person name="Clifton S."/>
            <person name="Fulton L."/>
            <person name="Fulton B."/>
            <person name="Courtney L."/>
            <person name="Fronick C."/>
            <person name="Harrison M."/>
            <person name="Strong C."/>
            <person name="Farmer C."/>
            <person name="Delahaunty K."/>
            <person name="Markovic C."/>
            <person name="Hall O."/>
            <person name="Minx P."/>
            <person name="Tomlinson C."/>
            <person name="Mitreva M."/>
            <person name="Nelson J."/>
            <person name="Hou S."/>
            <person name="Wollam A."/>
            <person name="Pepin K.H."/>
            <person name="Johnson M."/>
            <person name="Bhonagiri V."/>
            <person name="Zhang X."/>
            <person name="Suruliraj S."/>
            <person name="Warren W."/>
            <person name="Chinwalla A."/>
            <person name="Mardis E.R."/>
            <person name="Wilson R.K."/>
        </authorList>
    </citation>
    <scope>NUCLEOTIDE SEQUENCE [LARGE SCALE GENOMIC DNA]</scope>
    <source>
        <strain evidence="2 3">ATCC 23685</strain>
    </source>
</reference>
<dbReference type="Gene3D" id="3.40.630.30">
    <property type="match status" value="1"/>
</dbReference>
<dbReference type="PROSITE" id="PS51186">
    <property type="entry name" value="GNAT"/>
    <property type="match status" value="1"/>
</dbReference>
<protein>
    <submittedName>
        <fullName evidence="2">Acetyltransferase, GNAT family</fullName>
    </submittedName>
</protein>
<evidence type="ECO:0000259" key="1">
    <source>
        <dbReference type="PROSITE" id="PS51186"/>
    </source>
</evidence>
<dbReference type="EMBL" id="ADGK01000294">
    <property type="protein sequence ID" value="EFE21119.1"/>
    <property type="molecule type" value="Genomic_DNA"/>
</dbReference>
<dbReference type="InterPro" id="IPR016181">
    <property type="entry name" value="Acyl_CoA_acyltransferase"/>
</dbReference>
<evidence type="ECO:0000313" key="2">
    <source>
        <dbReference type="EMBL" id="EFE21119.1"/>
    </source>
</evidence>
<evidence type="ECO:0000313" key="3">
    <source>
        <dbReference type="Proteomes" id="UP000003692"/>
    </source>
</evidence>
<name>D4FAT8_EDWTA</name>
<proteinExistence type="predicted"/>
<comment type="caution">
    <text evidence="2">The sequence shown here is derived from an EMBL/GenBank/DDBJ whole genome shotgun (WGS) entry which is preliminary data.</text>
</comment>
<gene>
    <name evidence="2" type="ORF">EDWATA_03909</name>
</gene>
<dbReference type="InterPro" id="IPR000182">
    <property type="entry name" value="GNAT_dom"/>
</dbReference>
<dbReference type="GO" id="GO:0016747">
    <property type="term" value="F:acyltransferase activity, transferring groups other than amino-acyl groups"/>
    <property type="evidence" value="ECO:0007669"/>
    <property type="project" value="InterPro"/>
</dbReference>
<accession>D4FAT8</accession>
<sequence length="160" mass="17818">MMFSHPEEKAMTAITLHAATPQEILALYRAIPEFNSRHTLADLHARLDGRESSLLIARIAGQAVGFKIGYALDSQTVYSWLGGVLPAWRRAGVAQSLLQAQQQWAIQHGYRRIEVKTRNGFPAMLMMLIKNGYSIIQLQPQGAVADYRLRLAKALCLDTA</sequence>
<dbReference type="HOGENOM" id="CLU_127573_0_0_6"/>
<dbReference type="SUPFAM" id="SSF55729">
    <property type="entry name" value="Acyl-CoA N-acyltransferases (Nat)"/>
    <property type="match status" value="1"/>
</dbReference>
<dbReference type="Pfam" id="PF00583">
    <property type="entry name" value="Acetyltransf_1"/>
    <property type="match status" value="1"/>
</dbReference>
<feature type="domain" description="N-acetyltransferase" evidence="1">
    <location>
        <begin position="14"/>
        <end position="156"/>
    </location>
</feature>
<organism evidence="2 3">
    <name type="scientific">Edwardsiella tarda ATCC 23685</name>
    <dbReference type="NCBI Taxonomy" id="500638"/>
    <lineage>
        <taxon>Bacteria</taxon>
        <taxon>Pseudomonadati</taxon>
        <taxon>Pseudomonadota</taxon>
        <taxon>Gammaproteobacteria</taxon>
        <taxon>Enterobacterales</taxon>
        <taxon>Hafniaceae</taxon>
        <taxon>Edwardsiella</taxon>
    </lineage>
</organism>
<dbReference type="AlphaFoldDB" id="D4FAT8"/>
<keyword evidence="2" id="KW-0808">Transferase</keyword>